<dbReference type="PATRIC" id="fig|1097667.3.peg.1843"/>
<proteinExistence type="predicted"/>
<evidence type="ECO:0000313" key="3">
    <source>
        <dbReference type="EMBL" id="EHN11270.1"/>
    </source>
</evidence>
<dbReference type="Pfam" id="PF12802">
    <property type="entry name" value="MarR_2"/>
    <property type="match status" value="1"/>
</dbReference>
<gene>
    <name evidence="3" type="ORF">PAI11_18600</name>
</gene>
<dbReference type="PANTHER" id="PTHR33164">
    <property type="entry name" value="TRANSCRIPTIONAL REGULATOR, MARR FAMILY"/>
    <property type="match status" value="1"/>
</dbReference>
<protein>
    <submittedName>
        <fullName evidence="3">Transcriptional regulator MarR family</fullName>
    </submittedName>
</protein>
<dbReference type="PROSITE" id="PS50995">
    <property type="entry name" value="HTH_MARR_2"/>
    <property type="match status" value="1"/>
</dbReference>
<dbReference type="PANTHER" id="PTHR33164:SF103">
    <property type="entry name" value="REGULATORY PROTEIN MARR"/>
    <property type="match status" value="1"/>
</dbReference>
<dbReference type="Proteomes" id="UP000005143">
    <property type="component" value="Unassembled WGS sequence"/>
</dbReference>
<name>H0E4X5_9ACTN</name>
<sequence>MSAPTPAPPRSDATRDRESEHEGAQPSAGELINRVARWTHGRTRDRLAPLGMTPSSARALGVLMRSDEPLRMVELAERLRIVPRSVTTLVDGLEQEGLVERRPDPQDRRSTRVHLTEQGLARGAALRRARHEAGDDLVAVLDDGDRAELHRLLTIIDQAAHDAWCQRNC</sequence>
<evidence type="ECO:0000259" key="2">
    <source>
        <dbReference type="PROSITE" id="PS50995"/>
    </source>
</evidence>
<dbReference type="InterPro" id="IPR000835">
    <property type="entry name" value="HTH_MarR-typ"/>
</dbReference>
<dbReference type="InterPro" id="IPR039422">
    <property type="entry name" value="MarR/SlyA-like"/>
</dbReference>
<reference evidence="3 4" key="1">
    <citation type="journal article" date="2013" name="Biodegradation">
        <title>Quantitative proteomic analysis of ibuprofen-degrading Patulibacter sp. strain I11.</title>
        <authorList>
            <person name="Almeida B."/>
            <person name="Kjeldal H."/>
            <person name="Lolas I."/>
            <person name="Knudsen A.D."/>
            <person name="Carvalho G."/>
            <person name="Nielsen K.L."/>
            <person name="Barreto Crespo M.T."/>
            <person name="Stensballe A."/>
            <person name="Nielsen J.L."/>
        </authorList>
    </citation>
    <scope>NUCLEOTIDE SEQUENCE [LARGE SCALE GENOMIC DNA]</scope>
    <source>
        <strain evidence="3 4">I11</strain>
    </source>
</reference>
<organism evidence="3 4">
    <name type="scientific">Patulibacter medicamentivorans</name>
    <dbReference type="NCBI Taxonomy" id="1097667"/>
    <lineage>
        <taxon>Bacteria</taxon>
        <taxon>Bacillati</taxon>
        <taxon>Actinomycetota</taxon>
        <taxon>Thermoleophilia</taxon>
        <taxon>Solirubrobacterales</taxon>
        <taxon>Patulibacteraceae</taxon>
        <taxon>Patulibacter</taxon>
    </lineage>
</organism>
<evidence type="ECO:0000313" key="4">
    <source>
        <dbReference type="Proteomes" id="UP000005143"/>
    </source>
</evidence>
<accession>H0E4X5</accession>
<dbReference type="SUPFAM" id="SSF46785">
    <property type="entry name" value="Winged helix' DNA-binding domain"/>
    <property type="match status" value="1"/>
</dbReference>
<dbReference type="InterPro" id="IPR036388">
    <property type="entry name" value="WH-like_DNA-bd_sf"/>
</dbReference>
<dbReference type="RefSeq" id="WP_007573741.1">
    <property type="nucleotide sequence ID" value="NZ_AGUD01000125.1"/>
</dbReference>
<feature type="compositionally biased region" description="Basic and acidic residues" evidence="1">
    <location>
        <begin position="12"/>
        <end position="23"/>
    </location>
</feature>
<dbReference type="GO" id="GO:0003700">
    <property type="term" value="F:DNA-binding transcription factor activity"/>
    <property type="evidence" value="ECO:0007669"/>
    <property type="project" value="InterPro"/>
</dbReference>
<dbReference type="GO" id="GO:0006950">
    <property type="term" value="P:response to stress"/>
    <property type="evidence" value="ECO:0007669"/>
    <property type="project" value="TreeGrafter"/>
</dbReference>
<evidence type="ECO:0000256" key="1">
    <source>
        <dbReference type="SAM" id="MobiDB-lite"/>
    </source>
</evidence>
<keyword evidence="4" id="KW-1185">Reference proteome</keyword>
<dbReference type="InterPro" id="IPR036390">
    <property type="entry name" value="WH_DNA-bd_sf"/>
</dbReference>
<dbReference type="EMBL" id="AGUD01000125">
    <property type="protein sequence ID" value="EHN11270.1"/>
    <property type="molecule type" value="Genomic_DNA"/>
</dbReference>
<dbReference type="SMART" id="SM00347">
    <property type="entry name" value="HTH_MARR"/>
    <property type="match status" value="1"/>
</dbReference>
<dbReference type="Gene3D" id="1.10.10.10">
    <property type="entry name" value="Winged helix-like DNA-binding domain superfamily/Winged helix DNA-binding domain"/>
    <property type="match status" value="1"/>
</dbReference>
<feature type="domain" description="HTH marR-type" evidence="2">
    <location>
        <begin position="25"/>
        <end position="158"/>
    </location>
</feature>
<dbReference type="PRINTS" id="PR00598">
    <property type="entry name" value="HTHMARR"/>
</dbReference>
<comment type="caution">
    <text evidence="3">The sequence shown here is derived from an EMBL/GenBank/DDBJ whole genome shotgun (WGS) entry which is preliminary data.</text>
</comment>
<feature type="region of interest" description="Disordered" evidence="1">
    <location>
        <begin position="1"/>
        <end position="32"/>
    </location>
</feature>
<dbReference type="AlphaFoldDB" id="H0E4X5"/>